<dbReference type="PANTHER" id="PTHR42753">
    <property type="entry name" value="MITOCHONDRIAL RIBOSOME PROTEIN L39/PROLYL-TRNA LIGASE FAMILY MEMBER"/>
    <property type="match status" value="1"/>
</dbReference>
<keyword evidence="4" id="KW-0067">ATP-binding</keyword>
<dbReference type="Proteomes" id="UP001286313">
    <property type="component" value="Unassembled WGS sequence"/>
</dbReference>
<evidence type="ECO:0000256" key="6">
    <source>
        <dbReference type="ARBA" id="ARBA00023146"/>
    </source>
</evidence>
<evidence type="ECO:0000259" key="10">
    <source>
        <dbReference type="PROSITE" id="PS50862"/>
    </source>
</evidence>
<name>A0AAE1FMZ2_PETCI</name>
<accession>A0AAE1FMZ2</accession>
<dbReference type="SUPFAM" id="SSF52954">
    <property type="entry name" value="Class II aaRS ABD-related"/>
    <property type="match status" value="1"/>
</dbReference>
<keyword evidence="3" id="KW-0547">Nucleotide-binding</keyword>
<dbReference type="GO" id="GO:0005524">
    <property type="term" value="F:ATP binding"/>
    <property type="evidence" value="ECO:0007669"/>
    <property type="project" value="UniProtKB-KW"/>
</dbReference>
<dbReference type="InterPro" id="IPR004154">
    <property type="entry name" value="Anticodon-bd"/>
</dbReference>
<dbReference type="InterPro" id="IPR033730">
    <property type="entry name" value="ProRS_core_prok"/>
</dbReference>
<dbReference type="PRINTS" id="PR01046">
    <property type="entry name" value="TRNASYNTHPRO"/>
</dbReference>
<dbReference type="GO" id="GO:0005739">
    <property type="term" value="C:mitochondrion"/>
    <property type="evidence" value="ECO:0007669"/>
    <property type="project" value="TreeGrafter"/>
</dbReference>
<evidence type="ECO:0000256" key="8">
    <source>
        <dbReference type="ARBA" id="ARBA00047671"/>
    </source>
</evidence>
<organism evidence="11 12">
    <name type="scientific">Petrolisthes cinctipes</name>
    <name type="common">Flat porcelain crab</name>
    <dbReference type="NCBI Taxonomy" id="88211"/>
    <lineage>
        <taxon>Eukaryota</taxon>
        <taxon>Metazoa</taxon>
        <taxon>Ecdysozoa</taxon>
        <taxon>Arthropoda</taxon>
        <taxon>Crustacea</taxon>
        <taxon>Multicrustacea</taxon>
        <taxon>Malacostraca</taxon>
        <taxon>Eumalacostraca</taxon>
        <taxon>Eucarida</taxon>
        <taxon>Decapoda</taxon>
        <taxon>Pleocyemata</taxon>
        <taxon>Anomura</taxon>
        <taxon>Galatheoidea</taxon>
        <taxon>Porcellanidae</taxon>
        <taxon>Petrolisthes</taxon>
    </lineage>
</organism>
<evidence type="ECO:0000256" key="7">
    <source>
        <dbReference type="ARBA" id="ARBA00029731"/>
    </source>
</evidence>
<evidence type="ECO:0000256" key="9">
    <source>
        <dbReference type="ARBA" id="ARBA00071545"/>
    </source>
</evidence>
<comment type="catalytic activity">
    <reaction evidence="8">
        <text>tRNA(Pro) + L-proline + ATP = L-prolyl-tRNA(Pro) + AMP + diphosphate</text>
        <dbReference type="Rhea" id="RHEA:14305"/>
        <dbReference type="Rhea" id="RHEA-COMP:9700"/>
        <dbReference type="Rhea" id="RHEA-COMP:9702"/>
        <dbReference type="ChEBI" id="CHEBI:30616"/>
        <dbReference type="ChEBI" id="CHEBI:33019"/>
        <dbReference type="ChEBI" id="CHEBI:60039"/>
        <dbReference type="ChEBI" id="CHEBI:78442"/>
        <dbReference type="ChEBI" id="CHEBI:78532"/>
        <dbReference type="ChEBI" id="CHEBI:456215"/>
        <dbReference type="EC" id="6.1.1.15"/>
    </reaction>
</comment>
<gene>
    <name evidence="11" type="ORF">Pcinc_018044</name>
</gene>
<evidence type="ECO:0000256" key="5">
    <source>
        <dbReference type="ARBA" id="ARBA00022917"/>
    </source>
</evidence>
<dbReference type="Pfam" id="PF00587">
    <property type="entry name" value="tRNA-synt_2b"/>
    <property type="match status" value="1"/>
</dbReference>
<dbReference type="SUPFAM" id="SSF55681">
    <property type="entry name" value="Class II aaRS and biotin synthetases"/>
    <property type="match status" value="1"/>
</dbReference>
<sequence>MYQSIHRLYHHHCLSKIFQPVNLKPKDSNVKKDEPMSLSQKLLVETGIISLRSNGMFALLPLGQRILKKLMMIIDEEMISVSAQRLTLPLLTSADLWKITGRWNSTGQELLSLQDRHNREYVLSPTHEEAITSLLRDVYPLSFRQLPLKLYQITSKFRDEMKPRFGLIRCREFVMKDLYTFDESEAKAIETYSEICNAYDKIFQRIGVPFIKVAGDCGNIGGSFSHEYHYQAVIGEDTLLVCHGCQEATNAQLLSDSVNAVCSKCGSDMATITGIEVGHTFLLGTKYSEPLGGCYQNKQGKPEAAHMGCYGVGLTRVMAAVVEVLTTSDNIIWPWEIAPFKVCIIGPKEGSLEAGVTRWVNHLAKVLSSLPGYEDDIVVDDRHRLTIGKRVLEARRTGYPYIVVVGKKAQEDVPMFELIHTTTDESCYLSHHMLITHMRGAAQNK</sequence>
<dbReference type="InterPro" id="IPR045864">
    <property type="entry name" value="aa-tRNA-synth_II/BPL/LPL"/>
</dbReference>
<reference evidence="11" key="1">
    <citation type="submission" date="2023-10" db="EMBL/GenBank/DDBJ databases">
        <title>Genome assemblies of two species of porcelain crab, Petrolisthes cinctipes and Petrolisthes manimaculis (Anomura: Porcellanidae).</title>
        <authorList>
            <person name="Angst P."/>
        </authorList>
    </citation>
    <scope>NUCLEOTIDE SEQUENCE</scope>
    <source>
        <strain evidence="11">PB745_01</strain>
        <tissue evidence="11">Gill</tissue>
    </source>
</reference>
<dbReference type="PROSITE" id="PS50862">
    <property type="entry name" value="AA_TRNA_LIGASE_II"/>
    <property type="match status" value="1"/>
</dbReference>
<dbReference type="FunFam" id="3.30.930.10:FF:000042">
    <property type="entry name" value="probable proline--tRNA ligase, mitochondrial"/>
    <property type="match status" value="1"/>
</dbReference>
<dbReference type="EMBL" id="JAWQEG010001704">
    <property type="protein sequence ID" value="KAK3877245.1"/>
    <property type="molecule type" value="Genomic_DNA"/>
</dbReference>
<keyword evidence="2" id="KW-0436">Ligase</keyword>
<dbReference type="InterPro" id="IPR036621">
    <property type="entry name" value="Anticodon-bd_dom_sf"/>
</dbReference>
<dbReference type="InterPro" id="IPR002316">
    <property type="entry name" value="Pro-tRNA-ligase_IIa"/>
</dbReference>
<dbReference type="GO" id="GO:0004827">
    <property type="term" value="F:proline-tRNA ligase activity"/>
    <property type="evidence" value="ECO:0007669"/>
    <property type="project" value="UniProtKB-EC"/>
</dbReference>
<keyword evidence="12" id="KW-1185">Reference proteome</keyword>
<evidence type="ECO:0000313" key="11">
    <source>
        <dbReference type="EMBL" id="KAK3877245.1"/>
    </source>
</evidence>
<evidence type="ECO:0000256" key="3">
    <source>
        <dbReference type="ARBA" id="ARBA00022741"/>
    </source>
</evidence>
<evidence type="ECO:0000256" key="2">
    <source>
        <dbReference type="ARBA" id="ARBA00022598"/>
    </source>
</evidence>
<comment type="caution">
    <text evidence="11">The sequence shown here is derived from an EMBL/GenBank/DDBJ whole genome shotgun (WGS) entry which is preliminary data.</text>
</comment>
<evidence type="ECO:0000256" key="1">
    <source>
        <dbReference type="ARBA" id="ARBA00012831"/>
    </source>
</evidence>
<dbReference type="AlphaFoldDB" id="A0AAE1FMZ2"/>
<keyword evidence="5" id="KW-0648">Protein biosynthesis</keyword>
<evidence type="ECO:0000256" key="4">
    <source>
        <dbReference type="ARBA" id="ARBA00022840"/>
    </source>
</evidence>
<dbReference type="InterPro" id="IPR050062">
    <property type="entry name" value="Pro-tRNA_synthetase"/>
</dbReference>
<feature type="domain" description="Aminoacyl-transfer RNA synthetases class-II family profile" evidence="10">
    <location>
        <begin position="33"/>
        <end position="334"/>
    </location>
</feature>
<dbReference type="GO" id="GO:0006433">
    <property type="term" value="P:prolyl-tRNA aminoacylation"/>
    <property type="evidence" value="ECO:0007669"/>
    <property type="project" value="InterPro"/>
</dbReference>
<dbReference type="PANTHER" id="PTHR42753:SF10">
    <property type="entry name" value="PROLINE--TRNA LIGASE, MITOCHONDRIAL-RELATED"/>
    <property type="match status" value="1"/>
</dbReference>
<dbReference type="Pfam" id="PF03129">
    <property type="entry name" value="HGTP_anticodon"/>
    <property type="match status" value="1"/>
</dbReference>
<keyword evidence="6" id="KW-0030">Aminoacyl-tRNA synthetase</keyword>
<dbReference type="Gene3D" id="3.30.930.10">
    <property type="entry name" value="Bira Bifunctional Protein, Domain 2"/>
    <property type="match status" value="1"/>
</dbReference>
<dbReference type="CDD" id="cd00779">
    <property type="entry name" value="ProRS_core_prok"/>
    <property type="match status" value="1"/>
</dbReference>
<dbReference type="EC" id="6.1.1.15" evidence="1"/>
<proteinExistence type="predicted"/>
<protein>
    <recommendedName>
        <fullName evidence="9">Probable proline--tRNA ligase, mitochondrial</fullName>
        <ecNumber evidence="1">6.1.1.15</ecNumber>
    </recommendedName>
    <alternativeName>
        <fullName evidence="7">Prolyl-tRNA synthetase</fullName>
    </alternativeName>
</protein>
<dbReference type="InterPro" id="IPR002314">
    <property type="entry name" value="aa-tRNA-synt_IIb"/>
</dbReference>
<dbReference type="InterPro" id="IPR006195">
    <property type="entry name" value="aa-tRNA-synth_II"/>
</dbReference>
<dbReference type="Gene3D" id="3.40.50.800">
    <property type="entry name" value="Anticodon-binding domain"/>
    <property type="match status" value="1"/>
</dbReference>
<evidence type="ECO:0000313" key="12">
    <source>
        <dbReference type="Proteomes" id="UP001286313"/>
    </source>
</evidence>